<organism evidence="1 2">
    <name type="scientific">Nesidiocoris tenuis</name>
    <dbReference type="NCBI Taxonomy" id="355587"/>
    <lineage>
        <taxon>Eukaryota</taxon>
        <taxon>Metazoa</taxon>
        <taxon>Ecdysozoa</taxon>
        <taxon>Arthropoda</taxon>
        <taxon>Hexapoda</taxon>
        <taxon>Insecta</taxon>
        <taxon>Pterygota</taxon>
        <taxon>Neoptera</taxon>
        <taxon>Paraneoptera</taxon>
        <taxon>Hemiptera</taxon>
        <taxon>Heteroptera</taxon>
        <taxon>Panheteroptera</taxon>
        <taxon>Cimicomorpha</taxon>
        <taxon>Miridae</taxon>
        <taxon>Dicyphina</taxon>
        <taxon>Nesidiocoris</taxon>
    </lineage>
</organism>
<dbReference type="EMBL" id="AP028909">
    <property type="protein sequence ID" value="BES87475.1"/>
    <property type="molecule type" value="Genomic_DNA"/>
</dbReference>
<keyword evidence="2" id="KW-1185">Reference proteome</keyword>
<proteinExistence type="predicted"/>
<evidence type="ECO:0000313" key="2">
    <source>
        <dbReference type="Proteomes" id="UP001307889"/>
    </source>
</evidence>
<accession>A0ABN7A5J4</accession>
<dbReference type="Proteomes" id="UP001307889">
    <property type="component" value="Chromosome 1"/>
</dbReference>
<gene>
    <name evidence="1" type="ORF">NTJ_00280</name>
</gene>
<evidence type="ECO:0000313" key="1">
    <source>
        <dbReference type="EMBL" id="BES87475.1"/>
    </source>
</evidence>
<protein>
    <submittedName>
        <fullName evidence="1">Family with sequence similarity 169, member A</fullName>
    </submittedName>
</protein>
<sequence>MDCKRCERLMPRDSLTIARVDTSFEYIVCHTTCDSEEQENSWMSLEDYLTDRGKSDGWHTADNEDDLLKHYILNRIIYYSQETPDISRDECEFDVPDPQDVVRLLWFKSKPIAFYTIKRKGQHIERGNQYYALTTLDTAFVRKSSRGKGNGLSIIRDFVESHPNEDVGFSSPISQPMLKVLNSFVTRHPEYRHRLWQISGSGAEGQRKLIWFSLAKMRRALKHTG</sequence>
<name>A0ABN7A5J4_9HEMI</name>
<dbReference type="InterPro" id="IPR029625">
    <property type="entry name" value="FAM169"/>
</dbReference>
<dbReference type="PANTHER" id="PTHR22442:SF10">
    <property type="entry name" value="N-ACETYLTRANSFERASE, GNAT FAMILY-RELATED"/>
    <property type="match status" value="1"/>
</dbReference>
<dbReference type="PANTHER" id="PTHR22442">
    <property type="match status" value="1"/>
</dbReference>
<reference evidence="1 2" key="1">
    <citation type="submission" date="2023-09" db="EMBL/GenBank/DDBJ databases">
        <title>Nesidiocoris tenuis whole genome shotgun sequence.</title>
        <authorList>
            <person name="Shibata T."/>
            <person name="Shimoda M."/>
            <person name="Kobayashi T."/>
            <person name="Uehara T."/>
        </authorList>
    </citation>
    <scope>NUCLEOTIDE SEQUENCE [LARGE SCALE GENOMIC DNA]</scope>
    <source>
        <strain evidence="1 2">Japan</strain>
    </source>
</reference>